<evidence type="ECO:0000256" key="1">
    <source>
        <dbReference type="SAM" id="SignalP"/>
    </source>
</evidence>
<feature type="chain" id="PRO_5008405797" description="Secreted protein" evidence="1">
    <location>
        <begin position="35"/>
        <end position="89"/>
    </location>
</feature>
<proteinExistence type="predicted"/>
<evidence type="ECO:0000313" key="3">
    <source>
        <dbReference type="Proteomes" id="UP000092461"/>
    </source>
</evidence>
<organism evidence="2 3">
    <name type="scientific">Lutzomyia longipalpis</name>
    <name type="common">Sand fly</name>
    <dbReference type="NCBI Taxonomy" id="7200"/>
    <lineage>
        <taxon>Eukaryota</taxon>
        <taxon>Metazoa</taxon>
        <taxon>Ecdysozoa</taxon>
        <taxon>Arthropoda</taxon>
        <taxon>Hexapoda</taxon>
        <taxon>Insecta</taxon>
        <taxon>Pterygota</taxon>
        <taxon>Neoptera</taxon>
        <taxon>Endopterygota</taxon>
        <taxon>Diptera</taxon>
        <taxon>Nematocera</taxon>
        <taxon>Psychodoidea</taxon>
        <taxon>Psychodidae</taxon>
        <taxon>Lutzomyia</taxon>
        <taxon>Lutzomyia</taxon>
    </lineage>
</organism>
<dbReference type="EMBL" id="AJWK01013990">
    <property type="status" value="NOT_ANNOTATED_CDS"/>
    <property type="molecule type" value="Genomic_DNA"/>
</dbReference>
<evidence type="ECO:0000313" key="2">
    <source>
        <dbReference type="EnsemblMetazoa" id="LLOJ004466-PA"/>
    </source>
</evidence>
<keyword evidence="1" id="KW-0732">Signal</keyword>
<keyword evidence="3" id="KW-1185">Reference proteome</keyword>
<dbReference type="EnsemblMetazoa" id="LLOJ004466-RA">
    <property type="protein sequence ID" value="LLOJ004466-PA"/>
    <property type="gene ID" value="LLOJ004466"/>
</dbReference>
<feature type="signal peptide" evidence="1">
    <location>
        <begin position="1"/>
        <end position="34"/>
    </location>
</feature>
<dbReference type="Proteomes" id="UP000092461">
    <property type="component" value="Unassembled WGS sequence"/>
</dbReference>
<dbReference type="AlphaFoldDB" id="A0A1B0CJ33"/>
<protein>
    <recommendedName>
        <fullName evidence="4">Secreted protein</fullName>
    </recommendedName>
</protein>
<evidence type="ECO:0008006" key="4">
    <source>
        <dbReference type="Google" id="ProtNLM"/>
    </source>
</evidence>
<dbReference type="VEuPathDB" id="VectorBase:LLOJ004466"/>
<sequence>MKKNPTMGHNSVAWSSRFLATLVLLSVVVLVTHGRVVQPPTDTIRAPSREDSKNKGRMHEAFANAGRAKGLEIWRVEVKLALIFDLNVE</sequence>
<dbReference type="VEuPathDB" id="VectorBase:LLONM1_010199"/>
<reference evidence="2" key="1">
    <citation type="submission" date="2020-05" db="UniProtKB">
        <authorList>
            <consortium name="EnsemblMetazoa"/>
        </authorList>
    </citation>
    <scope>IDENTIFICATION</scope>
    <source>
        <strain evidence="2">Jacobina</strain>
    </source>
</reference>
<accession>A0A1B0CJ33</accession>
<name>A0A1B0CJ33_LUTLO</name>